<organism evidence="2">
    <name type="scientific">Medioppia subpectinata</name>
    <dbReference type="NCBI Taxonomy" id="1979941"/>
    <lineage>
        <taxon>Eukaryota</taxon>
        <taxon>Metazoa</taxon>
        <taxon>Ecdysozoa</taxon>
        <taxon>Arthropoda</taxon>
        <taxon>Chelicerata</taxon>
        <taxon>Arachnida</taxon>
        <taxon>Acari</taxon>
        <taxon>Acariformes</taxon>
        <taxon>Sarcoptiformes</taxon>
        <taxon>Oribatida</taxon>
        <taxon>Brachypylina</taxon>
        <taxon>Oppioidea</taxon>
        <taxon>Oppiidae</taxon>
        <taxon>Medioppia</taxon>
    </lineage>
</organism>
<accession>A0A7R9Q0B7</accession>
<reference evidence="2" key="1">
    <citation type="submission" date="2020-11" db="EMBL/GenBank/DDBJ databases">
        <authorList>
            <person name="Tran Van P."/>
        </authorList>
    </citation>
    <scope>NUCLEOTIDE SEQUENCE</scope>
</reference>
<evidence type="ECO:0000259" key="1">
    <source>
        <dbReference type="SMART" id="SM00394"/>
    </source>
</evidence>
<dbReference type="SUPFAM" id="SSF47391">
    <property type="entry name" value="Dimerization-anchoring domain of cAMP-dependent PK regulatory subunit"/>
    <property type="match status" value="1"/>
</dbReference>
<feature type="domain" description="RIIa" evidence="1">
    <location>
        <begin position="15"/>
        <end position="52"/>
    </location>
</feature>
<dbReference type="Pfam" id="PF02197">
    <property type="entry name" value="RIIa"/>
    <property type="match status" value="1"/>
</dbReference>
<dbReference type="SMART" id="SM00394">
    <property type="entry name" value="RIIa"/>
    <property type="match status" value="1"/>
</dbReference>
<dbReference type="Gene3D" id="1.20.890.10">
    <property type="entry name" value="cAMP-dependent protein kinase regulatory subunit, dimerization-anchoring domain"/>
    <property type="match status" value="1"/>
</dbReference>
<name>A0A7R9Q0B7_9ACAR</name>
<keyword evidence="3" id="KW-1185">Reference proteome</keyword>
<dbReference type="InterPro" id="IPR003117">
    <property type="entry name" value="cAMP_dep_PK_reg_su_I/II_a/b"/>
</dbReference>
<sequence length="99" mass="11367">MLDMSLNRSRYEVPAELTNLLLDFTVSVLVNKPTDLLEYATIYFNRLLEERHHSSHSSHLLTNANDNENNHLVEDDNDSTSSDIIVFSLNHTKCVYVCV</sequence>
<protein>
    <recommendedName>
        <fullName evidence="1">RIIa domain-containing protein</fullName>
    </recommendedName>
</protein>
<dbReference type="Proteomes" id="UP000759131">
    <property type="component" value="Unassembled WGS sequence"/>
</dbReference>
<dbReference type="EMBL" id="OC858868">
    <property type="protein sequence ID" value="CAD7626944.1"/>
    <property type="molecule type" value="Genomic_DNA"/>
</dbReference>
<evidence type="ECO:0000313" key="3">
    <source>
        <dbReference type="Proteomes" id="UP000759131"/>
    </source>
</evidence>
<evidence type="ECO:0000313" key="2">
    <source>
        <dbReference type="EMBL" id="CAD7626944.1"/>
    </source>
</evidence>
<proteinExistence type="predicted"/>
<dbReference type="CDD" id="cd12099">
    <property type="entry name" value="DD_RII_PKA"/>
    <property type="match status" value="1"/>
</dbReference>
<dbReference type="EMBL" id="CAJPIZ010004293">
    <property type="protein sequence ID" value="CAG2107374.1"/>
    <property type="molecule type" value="Genomic_DNA"/>
</dbReference>
<dbReference type="AlphaFoldDB" id="A0A7R9Q0B7"/>
<feature type="non-terminal residue" evidence="2">
    <location>
        <position position="99"/>
    </location>
</feature>
<gene>
    <name evidence="2" type="ORF">OSB1V03_LOCUS7376</name>
</gene>
<dbReference type="OrthoDB" id="417078at2759"/>